<dbReference type="Proteomes" id="UP000274073">
    <property type="component" value="Chromosome"/>
</dbReference>
<evidence type="ECO:0000313" key="3">
    <source>
        <dbReference type="EMBL" id="AZA85738.1"/>
    </source>
</evidence>
<feature type="domain" description="Activator of Hsp90 ATPase homologue 1/2-like C-terminal" evidence="2">
    <location>
        <begin position="24"/>
        <end position="151"/>
    </location>
</feature>
<evidence type="ECO:0000259" key="2">
    <source>
        <dbReference type="Pfam" id="PF08327"/>
    </source>
</evidence>
<dbReference type="InterPro" id="IPR013538">
    <property type="entry name" value="ASHA1/2-like_C"/>
</dbReference>
<dbReference type="EMBL" id="CP033915">
    <property type="protein sequence ID" value="AZA85738.1"/>
    <property type="molecule type" value="Genomic_DNA"/>
</dbReference>
<evidence type="ECO:0000313" key="5">
    <source>
        <dbReference type="Proteomes" id="UP000274073"/>
    </source>
</evidence>
<comment type="similarity">
    <text evidence="1">Belongs to the AHA1 family.</text>
</comment>
<evidence type="ECO:0000313" key="4">
    <source>
        <dbReference type="EMBL" id="AZA94144.1"/>
    </source>
</evidence>
<evidence type="ECO:0000313" key="6">
    <source>
        <dbReference type="Proteomes" id="UP000281741"/>
    </source>
</evidence>
<keyword evidence="6" id="KW-1185">Reference proteome</keyword>
<name>A0AAD0YCG5_9FLAO</name>
<evidence type="ECO:0000256" key="1">
    <source>
        <dbReference type="ARBA" id="ARBA00006817"/>
    </source>
</evidence>
<dbReference type="AlphaFoldDB" id="A0AAD0YCG5"/>
<sequence>MELKTKIIAEDGKQEIFIKREFNIPLELLFKAYSDPEIVSQWMGTNVLKLENIKHGSYQFETRNKNGDVVFEAHGSIHDIVPEQIIIRTFQMENTPFPAQIEFLTFEKISEDKSKITIQIIYKSVEIRDQMLKLPFAQGINLAHNRLEEIIGPSLLK</sequence>
<accession>A0AAD0YCG5</accession>
<reference evidence="5 6" key="1">
    <citation type="submission" date="2018-11" db="EMBL/GenBank/DDBJ databases">
        <title>Proposal to divide the Flavobacteriaceae and reorganize its genera based on Amino Acid Identity values calculated from whole genome sequences.</title>
        <authorList>
            <person name="Nicholson A.C."/>
            <person name="Gulvik C.A."/>
            <person name="Whitney A.M."/>
            <person name="Humrighouse B.W."/>
            <person name="Bell M."/>
            <person name="Holmes B."/>
            <person name="Steigerwalt A.G."/>
            <person name="Villarma A."/>
            <person name="Sheth M."/>
            <person name="Batra D."/>
            <person name="Pryor J."/>
            <person name="Bernardet J.-F."/>
            <person name="Hugo C."/>
            <person name="Kampfer P."/>
            <person name="Newman J."/>
            <person name="McQuiston J.R."/>
        </authorList>
    </citation>
    <scope>NUCLEOTIDE SEQUENCE [LARGE SCALE GENOMIC DNA]</scope>
    <source>
        <strain evidence="3 5">G0207</strain>
        <strain evidence="4 6">H5143</strain>
    </source>
</reference>
<dbReference type="Gene3D" id="3.30.530.20">
    <property type="match status" value="1"/>
</dbReference>
<organism evidence="3 5">
    <name type="scientific">Chryseobacterium shandongense</name>
    <dbReference type="NCBI Taxonomy" id="1493872"/>
    <lineage>
        <taxon>Bacteria</taxon>
        <taxon>Pseudomonadati</taxon>
        <taxon>Bacteroidota</taxon>
        <taxon>Flavobacteriia</taxon>
        <taxon>Flavobacteriales</taxon>
        <taxon>Weeksellaceae</taxon>
        <taxon>Chryseobacterium group</taxon>
        <taxon>Chryseobacterium</taxon>
    </lineage>
</organism>
<dbReference type="Proteomes" id="UP000281741">
    <property type="component" value="Chromosome"/>
</dbReference>
<dbReference type="EMBL" id="CP033912">
    <property type="protein sequence ID" value="AZA94144.1"/>
    <property type="molecule type" value="Genomic_DNA"/>
</dbReference>
<gene>
    <name evidence="3" type="ORF">EG349_02500</name>
    <name evidence="4" type="ORF">EG353_00535</name>
</gene>
<dbReference type="Pfam" id="PF08327">
    <property type="entry name" value="AHSA1"/>
    <property type="match status" value="1"/>
</dbReference>
<dbReference type="InterPro" id="IPR023393">
    <property type="entry name" value="START-like_dom_sf"/>
</dbReference>
<dbReference type="SUPFAM" id="SSF55961">
    <property type="entry name" value="Bet v1-like"/>
    <property type="match status" value="1"/>
</dbReference>
<dbReference type="RefSeq" id="WP_123853593.1">
    <property type="nucleotide sequence ID" value="NZ_CP033912.1"/>
</dbReference>
<protein>
    <submittedName>
        <fullName evidence="3">ATPase</fullName>
    </submittedName>
</protein>
<proteinExistence type="inferred from homology"/>